<gene>
    <name evidence="1" type="ORF">PG993_009726</name>
</gene>
<comment type="caution">
    <text evidence="1">The sequence shown here is derived from an EMBL/GenBank/DDBJ whole genome shotgun (WGS) entry which is preliminary data.</text>
</comment>
<dbReference type="EMBL" id="JAQQWK010000009">
    <property type="protein sequence ID" value="KAK8034731.1"/>
    <property type="molecule type" value="Genomic_DNA"/>
</dbReference>
<keyword evidence="2" id="KW-1185">Reference proteome</keyword>
<dbReference type="Proteomes" id="UP001444661">
    <property type="component" value="Unassembled WGS sequence"/>
</dbReference>
<proteinExistence type="predicted"/>
<name>A0ABR1SLK0_9PEZI</name>
<sequence>MSKRIPLSPYPPLPNSLFQFANNSNRTRQTPLQQAVPLAPLARCPGSGRQDRTRSRFSTAQKLAEVGLVCPDLWGPQNPSKKDPNGRWIIETSMCEAIGGTLYADDIICCPKSDEDDDIVPYLNECNGKGGTTHWPFQYGGTPSEIVPADWRCPK</sequence>
<accession>A0ABR1SLK0</accession>
<evidence type="ECO:0000313" key="2">
    <source>
        <dbReference type="Proteomes" id="UP001444661"/>
    </source>
</evidence>
<protein>
    <submittedName>
        <fullName evidence="1">Uncharacterized protein</fullName>
    </submittedName>
</protein>
<reference evidence="1 2" key="1">
    <citation type="submission" date="2023-01" db="EMBL/GenBank/DDBJ databases">
        <title>Analysis of 21 Apiospora genomes using comparative genomics revels a genus with tremendous synthesis potential of carbohydrate active enzymes and secondary metabolites.</title>
        <authorList>
            <person name="Sorensen T."/>
        </authorList>
    </citation>
    <scope>NUCLEOTIDE SEQUENCE [LARGE SCALE GENOMIC DNA]</scope>
    <source>
        <strain evidence="1 2">CBS 33761</strain>
    </source>
</reference>
<evidence type="ECO:0000313" key="1">
    <source>
        <dbReference type="EMBL" id="KAK8034731.1"/>
    </source>
</evidence>
<organism evidence="1 2">
    <name type="scientific">Apiospora rasikravindrae</name>
    <dbReference type="NCBI Taxonomy" id="990691"/>
    <lineage>
        <taxon>Eukaryota</taxon>
        <taxon>Fungi</taxon>
        <taxon>Dikarya</taxon>
        <taxon>Ascomycota</taxon>
        <taxon>Pezizomycotina</taxon>
        <taxon>Sordariomycetes</taxon>
        <taxon>Xylariomycetidae</taxon>
        <taxon>Amphisphaeriales</taxon>
        <taxon>Apiosporaceae</taxon>
        <taxon>Apiospora</taxon>
    </lineage>
</organism>